<dbReference type="EMBL" id="BROD01000001">
    <property type="protein sequence ID" value="GKX64934.1"/>
    <property type="molecule type" value="Genomic_DNA"/>
</dbReference>
<sequence length="149" mass="16632">MKILFVCTGNTCRSPMAEAIFNSLSCNTDLISSSAGISIVNNSIISDHSYKVVKNKLGIDLSGRKAVGLTKSMLNDYDLVLVMTDFMKHILKLNNMEYEYKIFTIGEYCGLNEEIIDPYGGVIETYEKTYTQLEQCISLIISKLKEGCC</sequence>
<gene>
    <name evidence="1" type="ORF">rsdtw13_01920</name>
</gene>
<comment type="caution">
    <text evidence="1">The sequence shown here is derived from an EMBL/GenBank/DDBJ whole genome shotgun (WGS) entry which is preliminary data.</text>
</comment>
<dbReference type="Proteomes" id="UP001058074">
    <property type="component" value="Unassembled WGS sequence"/>
</dbReference>
<protein>
    <submittedName>
        <fullName evidence="1">Protein-tyrosine-phosphatase</fullName>
    </submittedName>
</protein>
<proteinExistence type="predicted"/>
<name>A0ACB5R6V6_9CLOT</name>
<organism evidence="1 2">
    <name type="scientific">Inconstantimicrobium mannanitabidum</name>
    <dbReference type="NCBI Taxonomy" id="1604901"/>
    <lineage>
        <taxon>Bacteria</taxon>
        <taxon>Bacillati</taxon>
        <taxon>Bacillota</taxon>
        <taxon>Clostridia</taxon>
        <taxon>Eubacteriales</taxon>
        <taxon>Clostridiaceae</taxon>
        <taxon>Inconstantimicrobium</taxon>
    </lineage>
</organism>
<keyword evidence="2" id="KW-1185">Reference proteome</keyword>
<evidence type="ECO:0000313" key="1">
    <source>
        <dbReference type="EMBL" id="GKX64934.1"/>
    </source>
</evidence>
<accession>A0ACB5R6V6</accession>
<reference evidence="1" key="1">
    <citation type="journal article" date="2025" name="Int. J. Syst. Evol. Microbiol.">
        <title>Inconstantimicrobium mannanitabidum sp. nov., a novel member of the family Clostridiaceae isolated from anoxic soil under the treatment of reductive soil disinfestation.</title>
        <authorList>
            <person name="Ueki A."/>
            <person name="Tonouchi A."/>
            <person name="Honma S."/>
            <person name="Kaku N."/>
            <person name="Ueki K."/>
        </authorList>
    </citation>
    <scope>NUCLEOTIDE SEQUENCE</scope>
    <source>
        <strain evidence="1">TW13</strain>
    </source>
</reference>
<evidence type="ECO:0000313" key="2">
    <source>
        <dbReference type="Proteomes" id="UP001058074"/>
    </source>
</evidence>